<dbReference type="InterPro" id="IPR001648">
    <property type="entry name" value="Ribosomal_bS18"/>
</dbReference>
<dbReference type="GO" id="GO:0070181">
    <property type="term" value="F:small ribosomal subunit rRNA binding"/>
    <property type="evidence" value="ECO:0007669"/>
    <property type="project" value="TreeGrafter"/>
</dbReference>
<evidence type="ECO:0000256" key="2">
    <source>
        <dbReference type="ARBA" id="ARBA00022980"/>
    </source>
</evidence>
<dbReference type="PRINTS" id="PR00974">
    <property type="entry name" value="RIBOSOMALS18"/>
</dbReference>
<dbReference type="GO" id="GO:0022627">
    <property type="term" value="C:cytosolic small ribosomal subunit"/>
    <property type="evidence" value="ECO:0007669"/>
    <property type="project" value="TreeGrafter"/>
</dbReference>
<comment type="similarity">
    <text evidence="1">Belongs to the bacterial ribosomal protein bS18 family.</text>
</comment>
<sequence length="77" mass="8769">MDFKDVSTLRRFITDRGKIVPARRSGNCVKHQRVLNLAIKRARFLALLPYAPNHSKTTRKIVAAVEAEEKPKVESPK</sequence>
<evidence type="ECO:0000256" key="3">
    <source>
        <dbReference type="ARBA" id="ARBA00023274"/>
    </source>
</evidence>
<feature type="non-terminal residue" evidence="4">
    <location>
        <position position="77"/>
    </location>
</feature>
<dbReference type="Pfam" id="PF01084">
    <property type="entry name" value="Ribosomal_S18"/>
    <property type="match status" value="1"/>
</dbReference>
<organism evidence="4">
    <name type="scientific">marine metagenome</name>
    <dbReference type="NCBI Taxonomy" id="408172"/>
    <lineage>
        <taxon>unclassified sequences</taxon>
        <taxon>metagenomes</taxon>
        <taxon>ecological metagenomes</taxon>
    </lineage>
</organism>
<dbReference type="InterPro" id="IPR036870">
    <property type="entry name" value="Ribosomal_bS18_sf"/>
</dbReference>
<dbReference type="NCBIfam" id="TIGR00165">
    <property type="entry name" value="S18"/>
    <property type="match status" value="1"/>
</dbReference>
<evidence type="ECO:0000256" key="1">
    <source>
        <dbReference type="ARBA" id="ARBA00005589"/>
    </source>
</evidence>
<dbReference type="PANTHER" id="PTHR13479">
    <property type="entry name" value="30S RIBOSOMAL PROTEIN S18"/>
    <property type="match status" value="1"/>
</dbReference>
<dbReference type="AlphaFoldDB" id="A0A382PRB3"/>
<gene>
    <name evidence="4" type="ORF">METZ01_LOCUS328728</name>
</gene>
<reference evidence="4" key="1">
    <citation type="submission" date="2018-05" db="EMBL/GenBank/DDBJ databases">
        <authorList>
            <person name="Lanie J.A."/>
            <person name="Ng W.-L."/>
            <person name="Kazmierczak K.M."/>
            <person name="Andrzejewski T.M."/>
            <person name="Davidsen T.M."/>
            <person name="Wayne K.J."/>
            <person name="Tettelin H."/>
            <person name="Glass J.I."/>
            <person name="Rusch D."/>
            <person name="Podicherti R."/>
            <person name="Tsui H.-C.T."/>
            <person name="Winkler M.E."/>
        </authorList>
    </citation>
    <scope>NUCLEOTIDE SEQUENCE</scope>
</reference>
<proteinExistence type="inferred from homology"/>
<accession>A0A382PRB3</accession>
<dbReference type="GO" id="GO:0003735">
    <property type="term" value="F:structural constituent of ribosome"/>
    <property type="evidence" value="ECO:0007669"/>
    <property type="project" value="InterPro"/>
</dbReference>
<dbReference type="HAMAP" id="MF_00270">
    <property type="entry name" value="Ribosomal_bS18"/>
    <property type="match status" value="1"/>
</dbReference>
<dbReference type="EMBL" id="UINC01109209">
    <property type="protein sequence ID" value="SVC75874.1"/>
    <property type="molecule type" value="Genomic_DNA"/>
</dbReference>
<dbReference type="SUPFAM" id="SSF46911">
    <property type="entry name" value="Ribosomal protein S18"/>
    <property type="match status" value="1"/>
</dbReference>
<dbReference type="GO" id="GO:0006412">
    <property type="term" value="P:translation"/>
    <property type="evidence" value="ECO:0007669"/>
    <property type="project" value="InterPro"/>
</dbReference>
<evidence type="ECO:0000313" key="4">
    <source>
        <dbReference type="EMBL" id="SVC75874.1"/>
    </source>
</evidence>
<dbReference type="PANTHER" id="PTHR13479:SF40">
    <property type="entry name" value="SMALL RIBOSOMAL SUBUNIT PROTEIN BS18M"/>
    <property type="match status" value="1"/>
</dbReference>
<protein>
    <recommendedName>
        <fullName evidence="5">30S ribosomal protein S18</fullName>
    </recommendedName>
</protein>
<name>A0A382PRB3_9ZZZZ</name>
<evidence type="ECO:0008006" key="5">
    <source>
        <dbReference type="Google" id="ProtNLM"/>
    </source>
</evidence>
<keyword evidence="3" id="KW-0687">Ribonucleoprotein</keyword>
<dbReference type="Gene3D" id="4.10.640.10">
    <property type="entry name" value="Ribosomal protein S18"/>
    <property type="match status" value="1"/>
</dbReference>
<keyword evidence="2" id="KW-0689">Ribosomal protein</keyword>